<dbReference type="InterPro" id="IPR005259">
    <property type="entry name" value="PriA"/>
</dbReference>
<evidence type="ECO:0000256" key="7">
    <source>
        <dbReference type="ARBA" id="ARBA00022833"/>
    </source>
</evidence>
<dbReference type="CDD" id="cd18804">
    <property type="entry name" value="SF2_C_priA"/>
    <property type="match status" value="1"/>
</dbReference>
<comment type="caution">
    <text evidence="14">The sequence shown here is derived from an EMBL/GenBank/DDBJ whole genome shotgun (WGS) entry which is preliminary data.</text>
</comment>
<dbReference type="Gene3D" id="3.40.50.300">
    <property type="entry name" value="P-loop containing nucleotide triphosphate hydrolases"/>
    <property type="match status" value="2"/>
</dbReference>
<dbReference type="InterPro" id="IPR042115">
    <property type="entry name" value="PriA_3primeBD_sf"/>
</dbReference>
<evidence type="ECO:0000256" key="8">
    <source>
        <dbReference type="ARBA" id="ARBA00022840"/>
    </source>
</evidence>
<evidence type="ECO:0000256" key="4">
    <source>
        <dbReference type="ARBA" id="ARBA00022741"/>
    </source>
</evidence>
<gene>
    <name evidence="14" type="primary">priA</name>
    <name evidence="14" type="ORF">CI610_01205</name>
</gene>
<evidence type="ECO:0000256" key="2">
    <source>
        <dbReference type="ARBA" id="ARBA00022705"/>
    </source>
</evidence>
<comment type="catalytic activity">
    <reaction evidence="12">
        <text>ATP + H2O = ADP + phosphate + H(+)</text>
        <dbReference type="Rhea" id="RHEA:13065"/>
        <dbReference type="ChEBI" id="CHEBI:15377"/>
        <dbReference type="ChEBI" id="CHEBI:15378"/>
        <dbReference type="ChEBI" id="CHEBI:30616"/>
        <dbReference type="ChEBI" id="CHEBI:43474"/>
        <dbReference type="ChEBI" id="CHEBI:456216"/>
        <dbReference type="EC" id="5.6.2.4"/>
    </reaction>
</comment>
<dbReference type="Pfam" id="PF00270">
    <property type="entry name" value="DEAD"/>
    <property type="match status" value="1"/>
</dbReference>
<organism evidence="14">
    <name type="scientific">invertebrate metagenome</name>
    <dbReference type="NCBI Taxonomy" id="1711999"/>
    <lineage>
        <taxon>unclassified sequences</taxon>
        <taxon>metagenomes</taxon>
        <taxon>organismal metagenomes</taxon>
    </lineage>
</organism>
<evidence type="ECO:0000256" key="5">
    <source>
        <dbReference type="ARBA" id="ARBA00022801"/>
    </source>
</evidence>
<dbReference type="GO" id="GO:0006302">
    <property type="term" value="P:double-strand break repair"/>
    <property type="evidence" value="ECO:0007669"/>
    <property type="project" value="InterPro"/>
</dbReference>
<sequence length="760" mass="85594">MNNSDHSEQSLNKTNGCHEVEKCYVKVAVISPLQSLFDYLPPAASQGKKIKPGLRVQVPFGHQKRMGMVISTHASCSLSPDKLKCIDSVLDDSPLIPKDIMRLCHWVAGYYHYSMGETLSCALPVLLRKGQPAVKKQSSCWKLLQPLDDTLKKQFQRAPRQREALNFLQQHGQTVATHVIRQAGISSQILQQLRKKNLIAEVIPEKKDFRTITPVLNDRPLVLNKGQQAVFETVQKQNNAFRAFLLEGITGSGKTEVYLQLIEDVLKKKRQALVLVPEIGLTPQTIQRFQQRFSVPVVCLHSGMSDTERFNAWLDIARGEAGILIATRSGVFTPMPYLGLIIVDEEHDISYKQQTSLRYNARDIAIYRAKQQNCPVILGSATPSLESFYNAQMDRYCHLVLTHRAGRALLPVMKLLDIRNKPLKNGLSDALIQQITAHLEEDRQVMVFINRRGYSPSLLCHDCGAIIDCPHCDAHMTLHRAPPHMHCHHCDYQHAIPFHCPVCRSRRLKPAGQGTESLEQALAALFPDTPVLRMDRDSTRKKQALQHMLNTINTGRPAILLGTQMLAKGHHFPNVTLVAILDADAGLFSSDFRGAERTGQLIIQVAGRAGRGDKPGQVVIQTVNPEHPVLSLLISESYSVFANKLLQERLSLELPPHGQLALLRVQDRQSSECEKLLIMIRQYIELLEDTSGNDALVKCLGPVPAPMEKKQGVCRWNLLLQSQYRKPLHQVLNHVMDYMSTLRIPRQLRWSVDIDPQEMN</sequence>
<keyword evidence="6" id="KW-0347">Helicase</keyword>
<keyword evidence="4" id="KW-0547">Nucleotide-binding</keyword>
<evidence type="ECO:0000256" key="9">
    <source>
        <dbReference type="ARBA" id="ARBA00023125"/>
    </source>
</evidence>
<dbReference type="FunFam" id="3.40.50.300:FF:000489">
    <property type="entry name" value="Primosome assembly protein PriA"/>
    <property type="match status" value="1"/>
</dbReference>
<reference evidence="14" key="1">
    <citation type="journal article" date="2017" name="Appl. Environ. Microbiol.">
        <title>Molecular characterization of an Endozoicomonas-like organism causing infection in king scallop Pecten maximus L.</title>
        <authorList>
            <person name="Cano I."/>
            <person name="van Aerle R."/>
            <person name="Ross S."/>
            <person name="Verner-Jeffreys D.W."/>
            <person name="Paley R.K."/>
            <person name="Rimmer G."/>
            <person name="Ryder D."/>
            <person name="Hooper P."/>
            <person name="Stone D."/>
            <person name="Feist S.W."/>
        </authorList>
    </citation>
    <scope>NUCLEOTIDE SEQUENCE</scope>
</reference>
<dbReference type="GO" id="GO:1990077">
    <property type="term" value="C:primosome complex"/>
    <property type="evidence" value="ECO:0007669"/>
    <property type="project" value="UniProtKB-KW"/>
</dbReference>
<keyword evidence="8" id="KW-0067">ATP-binding</keyword>
<dbReference type="NCBIfam" id="TIGR00595">
    <property type="entry name" value="priA"/>
    <property type="match status" value="1"/>
</dbReference>
<accession>A0A2H9T9A0</accession>
<proteinExistence type="inferred from homology"/>
<dbReference type="PROSITE" id="PS51192">
    <property type="entry name" value="HELICASE_ATP_BIND_1"/>
    <property type="match status" value="1"/>
</dbReference>
<keyword evidence="9" id="KW-0238">DNA-binding</keyword>
<dbReference type="Pfam" id="PF00271">
    <property type="entry name" value="Helicase_C"/>
    <property type="match status" value="1"/>
</dbReference>
<dbReference type="GO" id="GO:0016887">
    <property type="term" value="F:ATP hydrolysis activity"/>
    <property type="evidence" value="ECO:0007669"/>
    <property type="project" value="RHEA"/>
</dbReference>
<dbReference type="PANTHER" id="PTHR30580:SF0">
    <property type="entry name" value="PRIMOSOMAL PROTEIN N"/>
    <property type="match status" value="1"/>
</dbReference>
<keyword evidence="3" id="KW-0479">Metal-binding</keyword>
<dbReference type="GO" id="GO:0046872">
    <property type="term" value="F:metal ion binding"/>
    <property type="evidence" value="ECO:0007669"/>
    <property type="project" value="UniProtKB-KW"/>
</dbReference>
<keyword evidence="7" id="KW-0862">Zinc</keyword>
<dbReference type="GO" id="GO:0043138">
    <property type="term" value="F:3'-5' DNA helicase activity"/>
    <property type="evidence" value="ECO:0007669"/>
    <property type="project" value="UniProtKB-EC"/>
</dbReference>
<protein>
    <recommendedName>
        <fullName evidence="11">DNA 3'-5' helicase</fullName>
        <ecNumber evidence="11">5.6.2.4</ecNumber>
    </recommendedName>
</protein>
<evidence type="ECO:0000313" key="14">
    <source>
        <dbReference type="EMBL" id="PJE79810.1"/>
    </source>
</evidence>
<dbReference type="GO" id="GO:0006310">
    <property type="term" value="P:DNA recombination"/>
    <property type="evidence" value="ECO:0007669"/>
    <property type="project" value="InterPro"/>
</dbReference>
<evidence type="ECO:0000256" key="6">
    <source>
        <dbReference type="ARBA" id="ARBA00022806"/>
    </source>
</evidence>
<dbReference type="NCBIfam" id="NF004065">
    <property type="entry name" value="PRK05580.1-1"/>
    <property type="match status" value="1"/>
</dbReference>
<feature type="domain" description="Helicase ATP-binding" evidence="13">
    <location>
        <begin position="235"/>
        <end position="401"/>
    </location>
</feature>
<dbReference type="FunFam" id="3.40.1440.60:FF:000001">
    <property type="entry name" value="Primosomal protein N"/>
    <property type="match status" value="1"/>
</dbReference>
<dbReference type="GO" id="GO:0006270">
    <property type="term" value="P:DNA replication initiation"/>
    <property type="evidence" value="ECO:0007669"/>
    <property type="project" value="TreeGrafter"/>
</dbReference>
<dbReference type="InterPro" id="IPR041236">
    <property type="entry name" value="PriA_C"/>
</dbReference>
<dbReference type="InterPro" id="IPR011545">
    <property type="entry name" value="DEAD/DEAH_box_helicase_dom"/>
</dbReference>
<keyword evidence="5 14" id="KW-0378">Hydrolase</keyword>
<dbReference type="InterPro" id="IPR041222">
    <property type="entry name" value="PriA_3primeBD"/>
</dbReference>
<dbReference type="GO" id="GO:0003677">
    <property type="term" value="F:DNA binding"/>
    <property type="evidence" value="ECO:0007669"/>
    <property type="project" value="UniProtKB-KW"/>
</dbReference>
<dbReference type="Pfam" id="PF17764">
    <property type="entry name" value="PriA_3primeBD"/>
    <property type="match status" value="1"/>
</dbReference>
<dbReference type="Pfam" id="PF18319">
    <property type="entry name" value="Zn_ribbon_PriA"/>
    <property type="match status" value="1"/>
</dbReference>
<evidence type="ECO:0000256" key="1">
    <source>
        <dbReference type="ARBA" id="ARBA00022515"/>
    </source>
</evidence>
<dbReference type="CDD" id="cd17929">
    <property type="entry name" value="DEXHc_priA"/>
    <property type="match status" value="1"/>
</dbReference>
<evidence type="ECO:0000256" key="3">
    <source>
        <dbReference type="ARBA" id="ARBA00022723"/>
    </source>
</evidence>
<dbReference type="SMART" id="SM00487">
    <property type="entry name" value="DEXDc"/>
    <property type="match status" value="1"/>
</dbReference>
<evidence type="ECO:0000256" key="10">
    <source>
        <dbReference type="ARBA" id="ARBA00023235"/>
    </source>
</evidence>
<dbReference type="Pfam" id="PF18074">
    <property type="entry name" value="PriA_C"/>
    <property type="match status" value="1"/>
</dbReference>
<dbReference type="EC" id="5.6.2.4" evidence="11"/>
<dbReference type="AlphaFoldDB" id="A0A2H9T9A0"/>
<dbReference type="GO" id="GO:0006269">
    <property type="term" value="P:DNA replication, synthesis of primer"/>
    <property type="evidence" value="ECO:0007669"/>
    <property type="project" value="UniProtKB-KW"/>
</dbReference>
<dbReference type="InterPro" id="IPR014001">
    <property type="entry name" value="Helicase_ATP-bd"/>
</dbReference>
<dbReference type="InterPro" id="IPR027417">
    <property type="entry name" value="P-loop_NTPase"/>
</dbReference>
<dbReference type="Gene3D" id="3.40.1440.60">
    <property type="entry name" value="PriA, 3(prime) DNA-binding domain"/>
    <property type="match status" value="1"/>
</dbReference>
<evidence type="ECO:0000256" key="12">
    <source>
        <dbReference type="ARBA" id="ARBA00048988"/>
    </source>
</evidence>
<name>A0A2H9T9A0_9ZZZZ</name>
<evidence type="ECO:0000256" key="11">
    <source>
        <dbReference type="ARBA" id="ARBA00034808"/>
    </source>
</evidence>
<keyword evidence="1" id="KW-0639">Primosome</keyword>
<dbReference type="EMBL" id="NSIT01000046">
    <property type="protein sequence ID" value="PJE79810.1"/>
    <property type="molecule type" value="Genomic_DNA"/>
</dbReference>
<dbReference type="SUPFAM" id="SSF52540">
    <property type="entry name" value="P-loop containing nucleoside triphosphate hydrolases"/>
    <property type="match status" value="1"/>
</dbReference>
<dbReference type="HAMAP" id="MF_00983">
    <property type="entry name" value="PriA"/>
    <property type="match status" value="1"/>
</dbReference>
<dbReference type="InterPro" id="IPR001650">
    <property type="entry name" value="Helicase_C-like"/>
</dbReference>
<keyword evidence="2" id="KW-0235">DNA replication</keyword>
<dbReference type="InterPro" id="IPR040498">
    <property type="entry name" value="PriA_CRR"/>
</dbReference>
<dbReference type="PANTHER" id="PTHR30580">
    <property type="entry name" value="PRIMOSOMAL PROTEIN N"/>
    <property type="match status" value="1"/>
</dbReference>
<keyword evidence="10" id="KW-0413">Isomerase</keyword>
<evidence type="ECO:0000259" key="13">
    <source>
        <dbReference type="PROSITE" id="PS51192"/>
    </source>
</evidence>
<dbReference type="NCBIfam" id="NF004067">
    <property type="entry name" value="PRK05580.1-4"/>
    <property type="match status" value="1"/>
</dbReference>
<dbReference type="SMART" id="SM00490">
    <property type="entry name" value="HELICc"/>
    <property type="match status" value="1"/>
</dbReference>
<dbReference type="GO" id="GO:0005524">
    <property type="term" value="F:ATP binding"/>
    <property type="evidence" value="ECO:0007669"/>
    <property type="project" value="UniProtKB-KW"/>
</dbReference>